<evidence type="ECO:0000313" key="3">
    <source>
        <dbReference type="EMBL" id="PZD74005.1"/>
    </source>
</evidence>
<dbReference type="AlphaFoldDB" id="A0A2W1JRX8"/>
<reference evidence="3 4" key="1">
    <citation type="journal article" date="2018" name="Sci. Rep.">
        <title>A novel species of the marine cyanobacterium Acaryochloris with a unique pigment content and lifestyle.</title>
        <authorList>
            <person name="Partensky F."/>
            <person name="Six C."/>
            <person name="Ratin M."/>
            <person name="Garczarek L."/>
            <person name="Vaulot D."/>
            <person name="Probert I."/>
            <person name="Calteau A."/>
            <person name="Gourvil P."/>
            <person name="Marie D."/>
            <person name="Grebert T."/>
            <person name="Bouchier C."/>
            <person name="Le Panse S."/>
            <person name="Gachenot M."/>
            <person name="Rodriguez F."/>
            <person name="Garrido J.L."/>
        </authorList>
    </citation>
    <scope>NUCLEOTIDE SEQUENCE [LARGE SCALE GENOMIC DNA]</scope>
    <source>
        <strain evidence="3 4">RCC1774</strain>
    </source>
</reference>
<evidence type="ECO:0000256" key="2">
    <source>
        <dbReference type="SAM" id="SignalP"/>
    </source>
</evidence>
<evidence type="ECO:0000256" key="1">
    <source>
        <dbReference type="SAM" id="MobiDB-lite"/>
    </source>
</evidence>
<organism evidence="3 4">
    <name type="scientific">Acaryochloris thomasi RCC1774</name>
    <dbReference type="NCBI Taxonomy" id="1764569"/>
    <lineage>
        <taxon>Bacteria</taxon>
        <taxon>Bacillati</taxon>
        <taxon>Cyanobacteriota</taxon>
        <taxon>Cyanophyceae</taxon>
        <taxon>Acaryochloridales</taxon>
        <taxon>Acaryochloridaceae</taxon>
        <taxon>Acaryochloris</taxon>
        <taxon>Acaryochloris thomasi</taxon>
    </lineage>
</organism>
<name>A0A2W1JRX8_9CYAN</name>
<dbReference type="Proteomes" id="UP000248857">
    <property type="component" value="Unassembled WGS sequence"/>
</dbReference>
<feature type="compositionally biased region" description="Basic and acidic residues" evidence="1">
    <location>
        <begin position="75"/>
        <end position="103"/>
    </location>
</feature>
<feature type="chain" id="PRO_5015912860" evidence="2">
    <location>
        <begin position="24"/>
        <end position="111"/>
    </location>
</feature>
<dbReference type="EMBL" id="PQWO01000004">
    <property type="protein sequence ID" value="PZD74005.1"/>
    <property type="molecule type" value="Genomic_DNA"/>
</dbReference>
<protein>
    <submittedName>
        <fullName evidence="3">Uncharacterized protein</fullName>
    </submittedName>
</protein>
<accession>A0A2W1JRX8</accession>
<sequence length="111" mass="13574">MFVIRFGGTAMLLLSFWAVPPSAFSTPVQPQLGQHRNRHKLYMQRHNQRRLQQQLNRHRQIRNRQQQQIRLNLEQQRERSQQRLRVLKKENRRQSKQDLERLQRRLGTSSP</sequence>
<comment type="caution">
    <text evidence="3">The sequence shown here is derived from an EMBL/GenBank/DDBJ whole genome shotgun (WGS) entry which is preliminary data.</text>
</comment>
<keyword evidence="2" id="KW-0732">Signal</keyword>
<gene>
    <name evidence="3" type="ORF">C1752_01668</name>
</gene>
<feature type="region of interest" description="Disordered" evidence="1">
    <location>
        <begin position="71"/>
        <end position="111"/>
    </location>
</feature>
<keyword evidence="4" id="KW-1185">Reference proteome</keyword>
<evidence type="ECO:0000313" key="4">
    <source>
        <dbReference type="Proteomes" id="UP000248857"/>
    </source>
</evidence>
<feature type="signal peptide" evidence="2">
    <location>
        <begin position="1"/>
        <end position="23"/>
    </location>
</feature>
<proteinExistence type="predicted"/>
<dbReference type="RefSeq" id="WP_110985633.1">
    <property type="nucleotide sequence ID" value="NZ_CAWNWM010000004.1"/>
</dbReference>